<sequence>MQLLLRNGHTNNTKRQKFNLIIALLLLFGCLTLPSTPLASLLSTPHNTAARSLSPPDPAVAPYRCTSVAQSLT</sequence>
<dbReference type="PROSITE" id="PS51257">
    <property type="entry name" value="PROKAR_LIPOPROTEIN"/>
    <property type="match status" value="1"/>
</dbReference>
<dbReference type="AlphaFoldDB" id="A0AAE0M0Y3"/>
<accession>A0AAE0M0Y3</accession>
<protein>
    <submittedName>
        <fullName evidence="1">Uncharacterized protein</fullName>
    </submittedName>
</protein>
<proteinExistence type="predicted"/>
<evidence type="ECO:0000313" key="2">
    <source>
        <dbReference type="Proteomes" id="UP001283341"/>
    </source>
</evidence>
<organism evidence="1 2">
    <name type="scientific">Apodospora peruviana</name>
    <dbReference type="NCBI Taxonomy" id="516989"/>
    <lineage>
        <taxon>Eukaryota</taxon>
        <taxon>Fungi</taxon>
        <taxon>Dikarya</taxon>
        <taxon>Ascomycota</taxon>
        <taxon>Pezizomycotina</taxon>
        <taxon>Sordariomycetes</taxon>
        <taxon>Sordariomycetidae</taxon>
        <taxon>Sordariales</taxon>
        <taxon>Lasiosphaeriaceae</taxon>
        <taxon>Apodospora</taxon>
    </lineage>
</organism>
<evidence type="ECO:0000313" key="1">
    <source>
        <dbReference type="EMBL" id="KAK3315062.1"/>
    </source>
</evidence>
<comment type="caution">
    <text evidence="1">The sequence shown here is derived from an EMBL/GenBank/DDBJ whole genome shotgun (WGS) entry which is preliminary data.</text>
</comment>
<name>A0AAE0M0Y3_9PEZI</name>
<gene>
    <name evidence="1" type="ORF">B0H66DRAFT_564395</name>
</gene>
<reference evidence="1" key="2">
    <citation type="submission" date="2023-06" db="EMBL/GenBank/DDBJ databases">
        <authorList>
            <consortium name="Lawrence Berkeley National Laboratory"/>
            <person name="Haridas S."/>
            <person name="Hensen N."/>
            <person name="Bonometti L."/>
            <person name="Westerberg I."/>
            <person name="Brannstrom I.O."/>
            <person name="Guillou S."/>
            <person name="Cros-Aarteil S."/>
            <person name="Calhoun S."/>
            <person name="Kuo A."/>
            <person name="Mondo S."/>
            <person name="Pangilinan J."/>
            <person name="Riley R."/>
            <person name="Labutti K."/>
            <person name="Andreopoulos B."/>
            <person name="Lipzen A."/>
            <person name="Chen C."/>
            <person name="Yanf M."/>
            <person name="Daum C."/>
            <person name="Ng V."/>
            <person name="Clum A."/>
            <person name="Steindorff A."/>
            <person name="Ohm R."/>
            <person name="Martin F."/>
            <person name="Silar P."/>
            <person name="Natvig D."/>
            <person name="Lalanne C."/>
            <person name="Gautier V."/>
            <person name="Ament-Velasquez S.L."/>
            <person name="Kruys A."/>
            <person name="Hutchinson M.I."/>
            <person name="Powell A.J."/>
            <person name="Barry K."/>
            <person name="Miller A.N."/>
            <person name="Grigoriev I.V."/>
            <person name="Debuchy R."/>
            <person name="Gladieux P."/>
            <person name="Thoren M.H."/>
            <person name="Johannesson H."/>
        </authorList>
    </citation>
    <scope>NUCLEOTIDE SEQUENCE</scope>
    <source>
        <strain evidence="1">CBS 118394</strain>
    </source>
</reference>
<dbReference type="EMBL" id="JAUEDM010000006">
    <property type="protein sequence ID" value="KAK3315062.1"/>
    <property type="molecule type" value="Genomic_DNA"/>
</dbReference>
<dbReference type="Proteomes" id="UP001283341">
    <property type="component" value="Unassembled WGS sequence"/>
</dbReference>
<keyword evidence="2" id="KW-1185">Reference proteome</keyword>
<reference evidence="1" key="1">
    <citation type="journal article" date="2023" name="Mol. Phylogenet. Evol.">
        <title>Genome-scale phylogeny and comparative genomics of the fungal order Sordariales.</title>
        <authorList>
            <person name="Hensen N."/>
            <person name="Bonometti L."/>
            <person name="Westerberg I."/>
            <person name="Brannstrom I.O."/>
            <person name="Guillou S."/>
            <person name="Cros-Aarteil S."/>
            <person name="Calhoun S."/>
            <person name="Haridas S."/>
            <person name="Kuo A."/>
            <person name="Mondo S."/>
            <person name="Pangilinan J."/>
            <person name="Riley R."/>
            <person name="LaButti K."/>
            <person name="Andreopoulos B."/>
            <person name="Lipzen A."/>
            <person name="Chen C."/>
            <person name="Yan M."/>
            <person name="Daum C."/>
            <person name="Ng V."/>
            <person name="Clum A."/>
            <person name="Steindorff A."/>
            <person name="Ohm R.A."/>
            <person name="Martin F."/>
            <person name="Silar P."/>
            <person name="Natvig D.O."/>
            <person name="Lalanne C."/>
            <person name="Gautier V."/>
            <person name="Ament-Velasquez S.L."/>
            <person name="Kruys A."/>
            <person name="Hutchinson M.I."/>
            <person name="Powell A.J."/>
            <person name="Barry K."/>
            <person name="Miller A.N."/>
            <person name="Grigoriev I.V."/>
            <person name="Debuchy R."/>
            <person name="Gladieux P."/>
            <person name="Hiltunen Thoren M."/>
            <person name="Johannesson H."/>
        </authorList>
    </citation>
    <scope>NUCLEOTIDE SEQUENCE</scope>
    <source>
        <strain evidence="1">CBS 118394</strain>
    </source>
</reference>